<evidence type="ECO:0000313" key="2">
    <source>
        <dbReference type="EMBL" id="CAF4910558.1"/>
    </source>
</evidence>
<keyword evidence="3" id="KW-1185">Reference proteome</keyword>
<comment type="caution">
    <text evidence="1">The sequence shown here is derived from an EMBL/GenBank/DDBJ whole genome shotgun (WGS) entry which is preliminary data.</text>
</comment>
<proteinExistence type="predicted"/>
<organism evidence="1 3">
    <name type="scientific">Rotaria socialis</name>
    <dbReference type="NCBI Taxonomy" id="392032"/>
    <lineage>
        <taxon>Eukaryota</taxon>
        <taxon>Metazoa</taxon>
        <taxon>Spiralia</taxon>
        <taxon>Gnathifera</taxon>
        <taxon>Rotifera</taxon>
        <taxon>Eurotatoria</taxon>
        <taxon>Bdelloidea</taxon>
        <taxon>Philodinida</taxon>
        <taxon>Philodinidae</taxon>
        <taxon>Rotaria</taxon>
    </lineage>
</organism>
<evidence type="ECO:0000313" key="3">
    <source>
        <dbReference type="Proteomes" id="UP000663873"/>
    </source>
</evidence>
<dbReference type="EMBL" id="CAJOBP010043107">
    <property type="protein sequence ID" value="CAF4771043.1"/>
    <property type="molecule type" value="Genomic_DNA"/>
</dbReference>
<sequence>LLVDSWYKVTLIFQATKTIYQLFDANEQLLETQEIAHRQCADFKLGMMQDLYFGGQCPAPQAVSVCYEKA</sequence>
<accession>A0A821MPQ5</accession>
<gene>
    <name evidence="1" type="ORF">UJA718_LOCUS39908</name>
    <name evidence="2" type="ORF">UJA718_LOCUS45948</name>
</gene>
<dbReference type="Proteomes" id="UP000663873">
    <property type="component" value="Unassembled WGS sequence"/>
</dbReference>
<evidence type="ECO:0000313" key="1">
    <source>
        <dbReference type="EMBL" id="CAF4771043.1"/>
    </source>
</evidence>
<feature type="non-terminal residue" evidence="1">
    <location>
        <position position="1"/>
    </location>
</feature>
<dbReference type="EMBL" id="CAJOBP010079719">
    <property type="protein sequence ID" value="CAF4910558.1"/>
    <property type="molecule type" value="Genomic_DNA"/>
</dbReference>
<name>A0A821MPQ5_9BILA</name>
<protein>
    <submittedName>
        <fullName evidence="1">Uncharacterized protein</fullName>
    </submittedName>
</protein>
<dbReference type="AlphaFoldDB" id="A0A821MPQ5"/>
<reference evidence="1" key="1">
    <citation type="submission" date="2021-02" db="EMBL/GenBank/DDBJ databases">
        <authorList>
            <person name="Nowell W R."/>
        </authorList>
    </citation>
    <scope>NUCLEOTIDE SEQUENCE</scope>
</reference>